<dbReference type="InterPro" id="IPR036312">
    <property type="entry name" value="Bifun_inhib/LTP/seed_sf"/>
</dbReference>
<feature type="domain" description="Bifunctional inhibitor/plant lipid transfer protein/seed storage helical" evidence="1">
    <location>
        <begin position="22"/>
        <end position="108"/>
    </location>
</feature>
<sequence>MARLSINFMVLATFTITGILTFSVNSNVVLAQKCKGDIQDLKTQCSTYVQKGGPRTDPSQGCCNLIKTADIPCFCRRFGADMEKEVDMDKMVYVAEFCGKPLASGTKCGSFTVPPQYG</sequence>
<protein>
    <submittedName>
        <fullName evidence="2">Protease inhibitor/seed storage/lipid transfer protein family protein</fullName>
    </submittedName>
</protein>
<gene>
    <name evidence="2" type="ORF">O6P43_029640</name>
</gene>
<dbReference type="Pfam" id="PF14368">
    <property type="entry name" value="LTP_2"/>
    <property type="match status" value="1"/>
</dbReference>
<evidence type="ECO:0000259" key="1">
    <source>
        <dbReference type="Pfam" id="PF14368"/>
    </source>
</evidence>
<dbReference type="InterPro" id="IPR044741">
    <property type="entry name" value="NsLTP-like"/>
</dbReference>
<accession>A0AAD7PBE3</accession>
<dbReference type="SUPFAM" id="SSF47699">
    <property type="entry name" value="Bifunctional inhibitor/lipid-transfer protein/seed storage 2S albumin"/>
    <property type="match status" value="1"/>
</dbReference>
<evidence type="ECO:0000313" key="2">
    <source>
        <dbReference type="EMBL" id="KAJ7949286.1"/>
    </source>
</evidence>
<dbReference type="InterPro" id="IPR016140">
    <property type="entry name" value="Bifunc_inhib/LTP/seed_store"/>
</dbReference>
<dbReference type="EMBL" id="JARAOO010000012">
    <property type="protein sequence ID" value="KAJ7949286.1"/>
    <property type="molecule type" value="Genomic_DNA"/>
</dbReference>
<dbReference type="Gene3D" id="1.10.110.10">
    <property type="entry name" value="Plant lipid-transfer and hydrophobic proteins"/>
    <property type="match status" value="1"/>
</dbReference>
<evidence type="ECO:0000313" key="3">
    <source>
        <dbReference type="Proteomes" id="UP001163823"/>
    </source>
</evidence>
<dbReference type="CDD" id="cd04660">
    <property type="entry name" value="nsLTP_like"/>
    <property type="match status" value="1"/>
</dbReference>
<dbReference type="PANTHER" id="PTHR33286:SF54">
    <property type="entry name" value="BIFUNCTIONAL INHIBITOR_LIPID-TRANSFER PROTEIN_SEED STORAGE 2S ALBUMIN SUPERFAMILY PROTEIN"/>
    <property type="match status" value="1"/>
</dbReference>
<dbReference type="KEGG" id="qsa:O6P43_029640"/>
<dbReference type="PANTHER" id="PTHR33286">
    <property type="entry name" value="BIFUNCTIONAL INHIBITOR/LIPID-TRANSFER PROTEIN/SEED STORAGE 2S ALBUMIN SUPERFAMILY PROTEIN"/>
    <property type="match status" value="1"/>
</dbReference>
<comment type="caution">
    <text evidence="2">The sequence shown here is derived from an EMBL/GenBank/DDBJ whole genome shotgun (WGS) entry which is preliminary data.</text>
</comment>
<name>A0AAD7PBE3_QUISA</name>
<reference evidence="2" key="1">
    <citation type="journal article" date="2023" name="Science">
        <title>Elucidation of the pathway for biosynthesis of saponin adjuvants from the soapbark tree.</title>
        <authorList>
            <person name="Reed J."/>
            <person name="Orme A."/>
            <person name="El-Demerdash A."/>
            <person name="Owen C."/>
            <person name="Martin L.B.B."/>
            <person name="Misra R.C."/>
            <person name="Kikuchi S."/>
            <person name="Rejzek M."/>
            <person name="Martin A.C."/>
            <person name="Harkess A."/>
            <person name="Leebens-Mack J."/>
            <person name="Louveau T."/>
            <person name="Stephenson M.J."/>
            <person name="Osbourn A."/>
        </authorList>
    </citation>
    <scope>NUCLEOTIDE SEQUENCE</scope>
    <source>
        <strain evidence="2">S10</strain>
    </source>
</reference>
<proteinExistence type="predicted"/>
<dbReference type="Proteomes" id="UP001163823">
    <property type="component" value="Chromosome 12"/>
</dbReference>
<dbReference type="AlphaFoldDB" id="A0AAD7PBE3"/>
<organism evidence="2 3">
    <name type="scientific">Quillaja saponaria</name>
    <name type="common">Soap bark tree</name>
    <dbReference type="NCBI Taxonomy" id="32244"/>
    <lineage>
        <taxon>Eukaryota</taxon>
        <taxon>Viridiplantae</taxon>
        <taxon>Streptophyta</taxon>
        <taxon>Embryophyta</taxon>
        <taxon>Tracheophyta</taxon>
        <taxon>Spermatophyta</taxon>
        <taxon>Magnoliopsida</taxon>
        <taxon>eudicotyledons</taxon>
        <taxon>Gunneridae</taxon>
        <taxon>Pentapetalae</taxon>
        <taxon>rosids</taxon>
        <taxon>fabids</taxon>
        <taxon>Fabales</taxon>
        <taxon>Quillajaceae</taxon>
        <taxon>Quillaja</taxon>
    </lineage>
</organism>
<keyword evidence="3" id="KW-1185">Reference proteome</keyword>
<keyword evidence="2" id="KW-0646">Protease inhibitor</keyword>
<dbReference type="GO" id="GO:0030414">
    <property type="term" value="F:peptidase inhibitor activity"/>
    <property type="evidence" value="ECO:0007669"/>
    <property type="project" value="UniProtKB-KW"/>
</dbReference>